<feature type="region of interest" description="Disordered" evidence="1">
    <location>
        <begin position="458"/>
        <end position="500"/>
    </location>
</feature>
<name>A0A9P0HAX1_NEZVI</name>
<feature type="region of interest" description="Disordered" evidence="1">
    <location>
        <begin position="372"/>
        <end position="396"/>
    </location>
</feature>
<dbReference type="Proteomes" id="UP001152798">
    <property type="component" value="Chromosome 4"/>
</dbReference>
<keyword evidence="2" id="KW-0472">Membrane</keyword>
<dbReference type="EMBL" id="OV725080">
    <property type="protein sequence ID" value="CAH1398451.1"/>
    <property type="molecule type" value="Genomic_DNA"/>
</dbReference>
<evidence type="ECO:0000256" key="1">
    <source>
        <dbReference type="SAM" id="MobiDB-lite"/>
    </source>
</evidence>
<feature type="compositionally biased region" description="Polar residues" evidence="1">
    <location>
        <begin position="467"/>
        <end position="482"/>
    </location>
</feature>
<feature type="compositionally biased region" description="Basic residues" evidence="1">
    <location>
        <begin position="259"/>
        <end position="271"/>
    </location>
</feature>
<gene>
    <name evidence="3" type="ORF">NEZAVI_LOCUS8102</name>
</gene>
<feature type="region of interest" description="Disordered" evidence="1">
    <location>
        <begin position="1"/>
        <end position="30"/>
    </location>
</feature>
<evidence type="ECO:0000256" key="2">
    <source>
        <dbReference type="SAM" id="Phobius"/>
    </source>
</evidence>
<evidence type="ECO:0000313" key="3">
    <source>
        <dbReference type="EMBL" id="CAH1398451.1"/>
    </source>
</evidence>
<dbReference type="OrthoDB" id="6631476at2759"/>
<dbReference type="AlphaFoldDB" id="A0A9P0HAX1"/>
<reference evidence="3" key="1">
    <citation type="submission" date="2022-01" db="EMBL/GenBank/DDBJ databases">
        <authorList>
            <person name="King R."/>
        </authorList>
    </citation>
    <scope>NUCLEOTIDE SEQUENCE</scope>
</reference>
<keyword evidence="2" id="KW-0812">Transmembrane</keyword>
<feature type="region of interest" description="Disordered" evidence="1">
    <location>
        <begin position="257"/>
        <end position="281"/>
    </location>
</feature>
<keyword evidence="2" id="KW-1133">Transmembrane helix</keyword>
<protein>
    <submittedName>
        <fullName evidence="3">Uncharacterized protein</fullName>
    </submittedName>
</protein>
<accession>A0A9P0HAX1</accession>
<feature type="compositionally biased region" description="Basic and acidic residues" evidence="1">
    <location>
        <begin position="272"/>
        <end position="281"/>
    </location>
</feature>
<keyword evidence="4" id="KW-1185">Reference proteome</keyword>
<feature type="compositionally biased region" description="Polar residues" evidence="1">
    <location>
        <begin position="1"/>
        <end position="24"/>
    </location>
</feature>
<proteinExistence type="predicted"/>
<feature type="transmembrane region" description="Helical" evidence="2">
    <location>
        <begin position="812"/>
        <end position="834"/>
    </location>
</feature>
<sequence>METDNELTSGTQTGTEETVGSSDINADEAEAITRSMDMSIAFWGTSKEPPEKIPATRLKCPLQNPGKASSVALKIWEKMTQRDLDKVKEIEVSLMTEGEIGTVVLFNALKYIIESIGMEFEEMLKSVDEDPIESTISLTNEILHIFNLNEPPEIVEDEECSSYIHYSPISNVSKQTEKQRKDISNKMKILINKAHEMGIHDVRVPSSPYLSERSKLSLIEKQITSKMKLRNVKKIFEDTERGTSECSFGESKFGQSLRYQRRKSAHQKKDPKRPTLADRPKFRSAVKAESLRYEDLFKQTPDITKRIRKVREIRKKFMEKSKNGTDGKSSSNLYNVRNTRNRYLATPFSNYSNYSLAYKGRTPRLHKRYHLPQMHNSRIRDYSLNDNKSSTRGRIGSTDELQSEDFQQASNILQRHGSRDKMLYEMKKMVNEAVQAVKGSNRLKHSICLPDEKKTFRIKAREKNRNSKTGMSDISHTMQSTTNSDKSDNSNFSNDKKKNETFVTVKQEAGLQNINKEENKVSTEVKVSRDFGGPGLKVSVISKVSGNEETEDMPQPRSTKDIREAISILKEYIALKNNENLGRLESKSVHKGKDRSLMLTSIKSDELFKEKNTTSETVAKTEVIIEPNSLESIPKEEAYEEEAEARSNENSIWNISQEIMDEEADRTYQTYAVTMLMPMDSGVEDTRFYSPFQFENMFLNRTSNRFMQDQIGDLSDNGWSSWDSPIWHSLHMDDGFTTTVRNESDSLYVNTSEEHMNYDIGETGEDISIMQHQQINTTISTMSVVVVDSGSRSGRSSYFSMMSSAAYGLYRIFINSIIRSVAIFFKPFCIIAAFKLRRNENNQ</sequence>
<evidence type="ECO:0000313" key="4">
    <source>
        <dbReference type="Proteomes" id="UP001152798"/>
    </source>
</evidence>
<organism evidence="3 4">
    <name type="scientific">Nezara viridula</name>
    <name type="common">Southern green stink bug</name>
    <name type="synonym">Cimex viridulus</name>
    <dbReference type="NCBI Taxonomy" id="85310"/>
    <lineage>
        <taxon>Eukaryota</taxon>
        <taxon>Metazoa</taxon>
        <taxon>Ecdysozoa</taxon>
        <taxon>Arthropoda</taxon>
        <taxon>Hexapoda</taxon>
        <taxon>Insecta</taxon>
        <taxon>Pterygota</taxon>
        <taxon>Neoptera</taxon>
        <taxon>Paraneoptera</taxon>
        <taxon>Hemiptera</taxon>
        <taxon>Heteroptera</taxon>
        <taxon>Panheteroptera</taxon>
        <taxon>Pentatomomorpha</taxon>
        <taxon>Pentatomoidea</taxon>
        <taxon>Pentatomidae</taxon>
        <taxon>Pentatominae</taxon>
        <taxon>Nezara</taxon>
    </lineage>
</organism>